<dbReference type="InterPro" id="IPR029030">
    <property type="entry name" value="Caspase-like_dom_sf"/>
</dbReference>
<proteinExistence type="predicted"/>
<dbReference type="GO" id="GO:0006508">
    <property type="term" value="P:proteolysis"/>
    <property type="evidence" value="ECO:0007669"/>
    <property type="project" value="InterPro"/>
</dbReference>
<dbReference type="Pfam" id="PF00400">
    <property type="entry name" value="WD40"/>
    <property type="match status" value="2"/>
</dbReference>
<dbReference type="PROSITE" id="PS50082">
    <property type="entry name" value="WD_REPEATS_2"/>
    <property type="match status" value="2"/>
</dbReference>
<dbReference type="PROSITE" id="PS50294">
    <property type="entry name" value="WD_REPEATS_REGION"/>
    <property type="match status" value="2"/>
</dbReference>
<dbReference type="STRING" id="156889.Mmc1_3477"/>
<feature type="repeat" description="WD" evidence="3">
    <location>
        <begin position="291"/>
        <end position="324"/>
    </location>
</feature>
<dbReference type="OrthoDB" id="235631at2"/>
<keyword evidence="1 3" id="KW-0853">WD repeat</keyword>
<dbReference type="KEGG" id="mgm:Mmc1_3477"/>
<dbReference type="SUPFAM" id="SSF50978">
    <property type="entry name" value="WD40 repeat-like"/>
    <property type="match status" value="1"/>
</dbReference>
<evidence type="ECO:0000313" key="6">
    <source>
        <dbReference type="Proteomes" id="UP000002586"/>
    </source>
</evidence>
<protein>
    <submittedName>
        <fullName evidence="5">Peptidase C14, caspase catalytic subunit p20</fullName>
    </submittedName>
</protein>
<dbReference type="Gene3D" id="2.60.40.10">
    <property type="entry name" value="Immunoglobulins"/>
    <property type="match status" value="1"/>
</dbReference>
<dbReference type="InterPro" id="IPR036322">
    <property type="entry name" value="WD40_repeat_dom_sf"/>
</dbReference>
<evidence type="ECO:0000256" key="2">
    <source>
        <dbReference type="ARBA" id="ARBA00022737"/>
    </source>
</evidence>
<name>A0LDB9_MAGMM</name>
<dbReference type="InterPro" id="IPR015943">
    <property type="entry name" value="WD40/YVTN_repeat-like_dom_sf"/>
</dbReference>
<evidence type="ECO:0000259" key="4">
    <source>
        <dbReference type="Pfam" id="PF00656"/>
    </source>
</evidence>
<evidence type="ECO:0000313" key="5">
    <source>
        <dbReference type="EMBL" id="ABK45962.1"/>
    </source>
</evidence>
<dbReference type="eggNOG" id="COG4249">
    <property type="taxonomic scope" value="Bacteria"/>
</dbReference>
<evidence type="ECO:0000256" key="1">
    <source>
        <dbReference type="ARBA" id="ARBA00022574"/>
    </source>
</evidence>
<organism evidence="5 6">
    <name type="scientific">Magnetococcus marinus (strain ATCC BAA-1437 / JCM 17883 / MC-1)</name>
    <dbReference type="NCBI Taxonomy" id="156889"/>
    <lineage>
        <taxon>Bacteria</taxon>
        <taxon>Pseudomonadati</taxon>
        <taxon>Pseudomonadota</taxon>
        <taxon>Magnetococcia</taxon>
        <taxon>Magnetococcales</taxon>
        <taxon>Magnetococcaceae</taxon>
        <taxon>Magnetococcus</taxon>
    </lineage>
</organism>
<dbReference type="Pfam" id="PF00656">
    <property type="entry name" value="Peptidase_C14"/>
    <property type="match status" value="1"/>
</dbReference>
<keyword evidence="6" id="KW-1185">Reference proteome</keyword>
<dbReference type="InterPro" id="IPR011600">
    <property type="entry name" value="Pept_C14_caspase"/>
</dbReference>
<feature type="repeat" description="WD" evidence="3">
    <location>
        <begin position="352"/>
        <end position="393"/>
    </location>
</feature>
<sequence length="830" mass="92374" precursor="true">MARRSPYRNSLLWLLGITVLCMTLPNQAEARRAHTRVQGLKSIQRAVNTQARTLFHPKMRIRSRYAAPMTTLAKESTEQWLASATNTGAIQLWNLKNGKRELELNGHEQRVSTLYFVPAYVGITETDAKVRIRSALQRPNYLISGDVQGQMILWNLQTEQIVRRFYHNPQPVLAVSVDKRGVLMSLQKHDLLRMWNVQNGQASDQLEHGINQATAATFDEEGKLFVVGNAHGDVAAWRVKAPQKRVALLQGDGKPVRSMALSPDEVTVAIGDDQGGIRLFKTGDVKTVLEVDKHRGAITSLRFNNKGTELISAAADKQIHLWQLPNNAGGFRPPSTESGSGNSTRALLKHSYTAHTESVNDVTTLNEGKMLISAGEDVMLRLWDKDQGKEMLRLVSMRKGWAGVSPEGFFDGVLEGNAEERLDAIEWGDDDTQFKLDGFLEHYYQPALLGKLMAGRPLIVNKPDLPKIEQGFYLPPKVNFLSPTASSAVEGEGEVVIEVVEQGGGMQELRLYHNGKVVEPSKQRVLETSDEEASETLTKYAYTIPWLPGFNTLRAVALSNDGIESLPAELQVVARDEADQHRNIHMLAVGINQYALDALTLNFGVADAKGVNTFFRRQDYVHYSNLVSHQLYDAAATRAAIRALLREKLATIPPQDTVLIFFAGHGEVVDDRWYFIPHELSEVSAEQIQQQGFSSSQIYEDLSTIPARHIVMFIDACHSGAAADAFAHYDAQRPIARLSRSTGIHIATSTSVTQLANELRELGHGVFTHTLLEGLKGKADRAPKDGRIMVQEILHYVRDQVPEFSEKLELEEEQTPVINSRGEDFIILGH</sequence>
<dbReference type="InterPro" id="IPR001680">
    <property type="entry name" value="WD40_rpt"/>
</dbReference>
<evidence type="ECO:0000256" key="3">
    <source>
        <dbReference type="PROSITE-ProRule" id="PRU00221"/>
    </source>
</evidence>
<dbReference type="PANTHER" id="PTHR19848:SF8">
    <property type="entry name" value="F-BOX AND WD REPEAT DOMAIN CONTAINING 7"/>
    <property type="match status" value="1"/>
</dbReference>
<dbReference type="SUPFAM" id="SSF52129">
    <property type="entry name" value="Caspase-like"/>
    <property type="match status" value="1"/>
</dbReference>
<dbReference type="AlphaFoldDB" id="A0LDB9"/>
<dbReference type="Proteomes" id="UP000002586">
    <property type="component" value="Chromosome"/>
</dbReference>
<dbReference type="Gene3D" id="2.130.10.10">
    <property type="entry name" value="YVTN repeat-like/Quinoprotein amine dehydrogenase"/>
    <property type="match status" value="2"/>
</dbReference>
<keyword evidence="2" id="KW-0677">Repeat</keyword>
<reference evidence="5 6" key="2">
    <citation type="journal article" date="2012" name="Int. J. Syst. Evol. Microbiol.">
        <title>Magnetococcus marinus gen. nov., sp. nov., a marine, magnetotactic bacterium that represents a novel lineage (Magnetococcaceae fam. nov.; Magnetococcales ord. nov.) at the base of the Alphaproteobacteria.</title>
        <authorList>
            <person name="Bazylinski D.A."/>
            <person name="Williams T.J."/>
            <person name="Lefevre C.T."/>
            <person name="Berg R.J."/>
            <person name="Zhang C.L."/>
            <person name="Bowser S.S."/>
            <person name="Dean A.J."/>
            <person name="Beveridge T.J."/>
        </authorList>
    </citation>
    <scope>NUCLEOTIDE SEQUENCE [LARGE SCALE GENOMIC DNA]</scope>
    <source>
        <strain evidence="6">ATCC BAA-1437 / JCM 17883 / MC-1</strain>
    </source>
</reference>
<dbReference type="eggNOG" id="COG2319">
    <property type="taxonomic scope" value="Bacteria"/>
</dbReference>
<dbReference type="RefSeq" id="WP_011715018.1">
    <property type="nucleotide sequence ID" value="NC_008576.1"/>
</dbReference>
<reference evidence="6" key="1">
    <citation type="journal article" date="2009" name="Appl. Environ. Microbiol.">
        <title>Complete genome sequence of the chemolithoautotrophic marine magnetotactic coccus strain MC-1.</title>
        <authorList>
            <person name="Schubbe S."/>
            <person name="Williams T.J."/>
            <person name="Xie G."/>
            <person name="Kiss H.E."/>
            <person name="Brettin T.S."/>
            <person name="Martinez D."/>
            <person name="Ross C.A."/>
            <person name="Schuler D."/>
            <person name="Cox B.L."/>
            <person name="Nealson K.H."/>
            <person name="Bazylinski D.A."/>
        </authorList>
    </citation>
    <scope>NUCLEOTIDE SEQUENCE [LARGE SCALE GENOMIC DNA]</scope>
    <source>
        <strain evidence="6">ATCC BAA-1437 / JCM 17883 / MC-1</strain>
    </source>
</reference>
<dbReference type="EMBL" id="CP000471">
    <property type="protein sequence ID" value="ABK45962.1"/>
    <property type="molecule type" value="Genomic_DNA"/>
</dbReference>
<feature type="domain" description="Peptidase C14 caspase" evidence="4">
    <location>
        <begin position="587"/>
        <end position="820"/>
    </location>
</feature>
<dbReference type="Gene3D" id="3.40.50.1460">
    <property type="match status" value="1"/>
</dbReference>
<gene>
    <name evidence="5" type="ordered locus">Mmc1_3477</name>
</gene>
<accession>A0LDB9</accession>
<dbReference type="GO" id="GO:0004197">
    <property type="term" value="F:cysteine-type endopeptidase activity"/>
    <property type="evidence" value="ECO:0007669"/>
    <property type="project" value="InterPro"/>
</dbReference>
<dbReference type="SMART" id="SM00320">
    <property type="entry name" value="WD40"/>
    <property type="match status" value="7"/>
</dbReference>
<dbReference type="PANTHER" id="PTHR19848">
    <property type="entry name" value="WD40 REPEAT PROTEIN"/>
    <property type="match status" value="1"/>
</dbReference>
<dbReference type="HOGENOM" id="CLU_341553_0_0_5"/>
<dbReference type="InterPro" id="IPR013783">
    <property type="entry name" value="Ig-like_fold"/>
</dbReference>